<evidence type="ECO:0000313" key="2">
    <source>
        <dbReference type="Proteomes" id="UP000198862"/>
    </source>
</evidence>
<keyword evidence="2" id="KW-1185">Reference proteome</keyword>
<dbReference type="Proteomes" id="UP000198862">
    <property type="component" value="Unassembled WGS sequence"/>
</dbReference>
<protein>
    <submittedName>
        <fullName evidence="1">Uncharacterized protein</fullName>
    </submittedName>
</protein>
<dbReference type="AlphaFoldDB" id="A0A1I1UIL6"/>
<reference evidence="1 2" key="1">
    <citation type="submission" date="2016-10" db="EMBL/GenBank/DDBJ databases">
        <authorList>
            <person name="de Groot N.N."/>
        </authorList>
    </citation>
    <scope>NUCLEOTIDE SEQUENCE [LARGE SCALE GENOMIC DNA]</scope>
    <source>
        <strain evidence="1 2">DSM 6059</strain>
    </source>
</reference>
<feature type="non-terminal residue" evidence="1">
    <location>
        <position position="1"/>
    </location>
</feature>
<proteinExistence type="predicted"/>
<accession>A0A1I1UIL6</accession>
<evidence type="ECO:0000313" key="1">
    <source>
        <dbReference type="EMBL" id="SFD69458.1"/>
    </source>
</evidence>
<dbReference type="EMBL" id="FOLO01000088">
    <property type="protein sequence ID" value="SFD69458.1"/>
    <property type="molecule type" value="Genomic_DNA"/>
</dbReference>
<organism evidence="1 2">
    <name type="scientific">Pseudoalteromonas denitrificans DSM 6059</name>
    <dbReference type="NCBI Taxonomy" id="1123010"/>
    <lineage>
        <taxon>Bacteria</taxon>
        <taxon>Pseudomonadati</taxon>
        <taxon>Pseudomonadota</taxon>
        <taxon>Gammaproteobacteria</taxon>
        <taxon>Alteromonadales</taxon>
        <taxon>Pseudoalteromonadaceae</taxon>
        <taxon>Pseudoalteromonas</taxon>
    </lineage>
</organism>
<name>A0A1I1UIL6_9GAMM</name>
<sequence length="508" mass="58998">KPIIEMQNPINPALHNSINHIPNGITKILTFLKAKKVYSGDEYEQLINSGYKYELRLQIMKRYMDIIGVENIWIETKNICLISNKIYTHTDDLNEIKEFFIILSAIYGFISPELGHHTLIQMYKEEVIKNILIKFLKNITPTALMYKFIEQSNATNPSWLNIIPDTYNEWEFKEVEEVENGGYEQQIILFNSISNFDYMNKTVKLLEQRKQIKKLSSEKGANIVIITPLSADGSILSVSEYKKNGKGTVRIITKLKEVGYENGNQFIKKWHCLDLSYSEIYKIFEAYEKDLKLRIKNMNKAGELTKQETQDSTRLVEIPGLVSFNIPNNQNVWCNNVTSVKNTNKQALKCTINLNLLLDTLEHIIYVAEPRHAENMFEGNKLQLLNYLQGEIKLREIFTCSWKYWSCYGGLLPSANIIKLQRFVLEETQKIDESLNKNKPIAMKAADKKKDALDLLVQFYRNGYKKLIAAENEAERKNAEYELNIYERLASPLIKTILANLIYNSYHQ</sequence>
<dbReference type="RefSeq" id="WP_177208183.1">
    <property type="nucleotide sequence ID" value="NZ_FOLO01000088.1"/>
</dbReference>
<gene>
    <name evidence="1" type="ORF">SAMN02745724_05216</name>
</gene>